<dbReference type="PROSITE" id="PS50075">
    <property type="entry name" value="CARRIER"/>
    <property type="match status" value="1"/>
</dbReference>
<comment type="caution">
    <text evidence="2">The sequence shown here is derived from an EMBL/GenBank/DDBJ whole genome shotgun (WGS) entry which is preliminary data.</text>
</comment>
<name>A0ABV4E675_9GAMM</name>
<dbReference type="Pfam" id="PF13193">
    <property type="entry name" value="AMP-binding_C"/>
    <property type="match status" value="1"/>
</dbReference>
<dbReference type="PANTHER" id="PTHR45527:SF1">
    <property type="entry name" value="FATTY ACID SYNTHASE"/>
    <property type="match status" value="1"/>
</dbReference>
<dbReference type="SUPFAM" id="SSF52777">
    <property type="entry name" value="CoA-dependent acyltransferases"/>
    <property type="match status" value="2"/>
</dbReference>
<evidence type="ECO:0000259" key="1">
    <source>
        <dbReference type="PROSITE" id="PS50075"/>
    </source>
</evidence>
<dbReference type="InterPro" id="IPR009081">
    <property type="entry name" value="PP-bd_ACP"/>
</dbReference>
<dbReference type="RefSeq" id="WP_369895263.1">
    <property type="nucleotide sequence ID" value="NZ_JBGFFX010000003.1"/>
</dbReference>
<dbReference type="Gene3D" id="1.10.1200.10">
    <property type="entry name" value="ACP-like"/>
    <property type="match status" value="1"/>
</dbReference>
<sequence length="1312" mass="147783">MATFPLTTVQQAVWLDQLLTPEAPCYNVGALWHIDTTFTADLLHDAIRKVMAQHEALNIILEEDEHGINQTTVHKKEPVLEYHDVSQASLSLNEAKAFIRRQFIKPFKLHGELLWRSMTVKVNDVTTLWLFSTHHIIADGTSVSLLSKMIMAGYKSLQAQAPCAPVLSAGYSDFIIRDQQYLCSERYQHDRAYWINHFAEAPASLLERRQGFQENKAWPSAHAVRRITAARYQQLKNFAEQHGGSAMHFFSALLACWFARQWQTDSLTLGMPVHNRSGARYKQTPGMFSSMIPARLAIDVSQPFAPLIKQVADELRRSYRHQRFPIAELNRHLRLSQQGRRQLFDLSFSLETFPTDIELNGLPLKVEAMRHHHEQMPLAVYLRHYHPGDDPLLECNVNLAWFSEEEAQRIADRLLQMMTAILDGPQDLPVAQLPLLLPDEQKNIFHRWNATEQAWSFPEGIHRYFEQQAADRPDAIALCGYSQQTSYQSLNRQANQLAWHLRRQGVKADDRVALCVERSREMVVALLAILKAGGAYVPLDPDYPQERLEHMLEDCGAVALLVDDAGEKALRGLGSVPRLHLLNDKMHWREAPTGNLSAACDHPQRSLAYVIYTSGSTGKPKGVMNEHLAVMNRLKWMQQAYQLRPEETVLQKTPFSFDVSVWEFFWPLMTGARLALAKPGGHREPDYLSEVIQQYQVTTLHFVPSMLQLFLRHGDMVQCGSLKRIVCSGEALPLATVQRCHQQLPQAALHNLYGPTEAAVDVSAWHCSPADPRPLIPIGKPIANTRLYILDAQLQPVPPGVSGELHIGGIQVARGYLNRPELSRERFIADPFSACGEGRLYKTGDLARWLDDGSIDYLGRNDFQVKIHGLRIELGEIEQQLGHCAGVEGALVQACDDDRGDKRLVAWVVAKPEARLEQRLREQLKETLPDYMIPLAIVRLDAFPLSPNGKLDRKTLPQPVLQAREEKTFLPPIDNEERLLAACWSDLLGVSRIGRDDDFFELGGHSIHAIQLMMKLKNQGIAIEMKTLLSHATLRQQANAIRSGYHAETPAASPPPLQKLLQHMNRSQTEFRLLQPLNVHTASREMWMVHPAIVGCEIYQDLALSLEGKMNVIGINNYNLFNQPAVSALPALAAYYLQHMLQRGLPQDRPVYLLGWSLGGIIALEIAAQLERAGYRHIHVFVLDSLYQTAVQQRVTPGMLGSLLAAIGLEGEAARRVIRIEDTELKLNDQPLSSALRHTRATLFKATKFVNLINIDRNDGREILAMTDNGLGQICQHLKIVPLAADHHSIISCHQDIIAALTDNHATKSSTA</sequence>
<evidence type="ECO:0000313" key="2">
    <source>
        <dbReference type="EMBL" id="MEY8770428.1"/>
    </source>
</evidence>
<dbReference type="InterPro" id="IPR036736">
    <property type="entry name" value="ACP-like_sf"/>
</dbReference>
<dbReference type="Pfam" id="PF00501">
    <property type="entry name" value="AMP-binding"/>
    <property type="match status" value="1"/>
</dbReference>
<dbReference type="Gene3D" id="3.30.300.30">
    <property type="match status" value="1"/>
</dbReference>
<keyword evidence="3" id="KW-1185">Reference proteome</keyword>
<dbReference type="Gene3D" id="3.40.50.980">
    <property type="match status" value="2"/>
</dbReference>
<dbReference type="InterPro" id="IPR029058">
    <property type="entry name" value="AB_hydrolase_fold"/>
</dbReference>
<dbReference type="SUPFAM" id="SSF56801">
    <property type="entry name" value="Acetyl-CoA synthetase-like"/>
    <property type="match status" value="1"/>
</dbReference>
<feature type="domain" description="Carrier" evidence="1">
    <location>
        <begin position="971"/>
        <end position="1045"/>
    </location>
</feature>
<dbReference type="PANTHER" id="PTHR45527">
    <property type="entry name" value="NONRIBOSOMAL PEPTIDE SYNTHETASE"/>
    <property type="match status" value="1"/>
</dbReference>
<dbReference type="Gene3D" id="2.30.38.10">
    <property type="entry name" value="Luciferase, Domain 3"/>
    <property type="match status" value="1"/>
</dbReference>
<dbReference type="InterPro" id="IPR001242">
    <property type="entry name" value="Condensation_dom"/>
</dbReference>
<dbReference type="NCBIfam" id="TIGR01733">
    <property type="entry name" value="AA-adenyl-dom"/>
    <property type="match status" value="1"/>
</dbReference>
<dbReference type="InterPro" id="IPR010071">
    <property type="entry name" value="AA_adenyl_dom"/>
</dbReference>
<dbReference type="PROSITE" id="PS00455">
    <property type="entry name" value="AMP_BINDING"/>
    <property type="match status" value="1"/>
</dbReference>
<dbReference type="EMBL" id="JBGFFX010000003">
    <property type="protein sequence ID" value="MEY8770428.1"/>
    <property type="molecule type" value="Genomic_DNA"/>
</dbReference>
<dbReference type="CDD" id="cd17646">
    <property type="entry name" value="A_NRPS_AB3403-like"/>
    <property type="match status" value="1"/>
</dbReference>
<gene>
    <name evidence="2" type="ORF">AB6T85_08325</name>
</gene>
<dbReference type="SUPFAM" id="SSF47336">
    <property type="entry name" value="ACP-like"/>
    <property type="match status" value="1"/>
</dbReference>
<reference evidence="2 3" key="1">
    <citation type="submission" date="2024-07" db="EMBL/GenBank/DDBJ databases">
        <authorList>
            <person name="Hebao G."/>
        </authorList>
    </citation>
    <scope>NUCLEOTIDE SEQUENCE [LARGE SCALE GENOMIC DNA]</scope>
    <source>
        <strain evidence="2 3">ACCC 02193</strain>
    </source>
</reference>
<dbReference type="Gene3D" id="3.30.559.30">
    <property type="entry name" value="Nonribosomal peptide synthetase, condensation domain"/>
    <property type="match status" value="1"/>
</dbReference>
<dbReference type="InterPro" id="IPR023213">
    <property type="entry name" value="CAT-like_dom_sf"/>
</dbReference>
<dbReference type="Gene3D" id="3.40.50.1820">
    <property type="entry name" value="alpha/beta hydrolase"/>
    <property type="match status" value="1"/>
</dbReference>
<dbReference type="InterPro" id="IPR045851">
    <property type="entry name" value="AMP-bd_C_sf"/>
</dbReference>
<organism evidence="2 3">
    <name type="scientific">Erwinia aeris</name>
    <dbReference type="NCBI Taxonomy" id="3239803"/>
    <lineage>
        <taxon>Bacteria</taxon>
        <taxon>Pseudomonadati</taxon>
        <taxon>Pseudomonadota</taxon>
        <taxon>Gammaproteobacteria</taxon>
        <taxon>Enterobacterales</taxon>
        <taxon>Erwiniaceae</taxon>
        <taxon>Erwinia</taxon>
    </lineage>
</organism>
<evidence type="ECO:0000313" key="3">
    <source>
        <dbReference type="Proteomes" id="UP001565243"/>
    </source>
</evidence>
<dbReference type="InterPro" id="IPR000873">
    <property type="entry name" value="AMP-dep_synth/lig_dom"/>
</dbReference>
<dbReference type="Pfam" id="PF00975">
    <property type="entry name" value="Thioesterase"/>
    <property type="match status" value="1"/>
</dbReference>
<dbReference type="InterPro" id="IPR025110">
    <property type="entry name" value="AMP-bd_C"/>
</dbReference>
<dbReference type="Pfam" id="PF00668">
    <property type="entry name" value="Condensation"/>
    <property type="match status" value="1"/>
</dbReference>
<dbReference type="InterPro" id="IPR001031">
    <property type="entry name" value="Thioesterase"/>
</dbReference>
<dbReference type="InterPro" id="IPR020845">
    <property type="entry name" value="AMP-binding_CS"/>
</dbReference>
<dbReference type="Gene3D" id="3.30.559.10">
    <property type="entry name" value="Chloramphenicol acetyltransferase-like domain"/>
    <property type="match status" value="1"/>
</dbReference>
<protein>
    <submittedName>
        <fullName evidence="2">Amino acid adenylation domain-containing protein</fullName>
    </submittedName>
</protein>
<dbReference type="SUPFAM" id="SSF53474">
    <property type="entry name" value="alpha/beta-Hydrolases"/>
    <property type="match status" value="1"/>
</dbReference>
<proteinExistence type="predicted"/>
<dbReference type="Proteomes" id="UP001565243">
    <property type="component" value="Unassembled WGS sequence"/>
</dbReference>
<accession>A0ABV4E675</accession>
<dbReference type="Pfam" id="PF00550">
    <property type="entry name" value="PP-binding"/>
    <property type="match status" value="1"/>
</dbReference>